<evidence type="ECO:0000256" key="12">
    <source>
        <dbReference type="ARBA" id="ARBA00034808"/>
    </source>
</evidence>
<dbReference type="NCBIfam" id="TIGR00614">
    <property type="entry name" value="recQ_fam"/>
    <property type="match status" value="1"/>
</dbReference>
<feature type="region of interest" description="Disordered" evidence="13">
    <location>
        <begin position="1572"/>
        <end position="1704"/>
    </location>
</feature>
<dbReference type="FunFam" id="3.40.50.300:FF:000296">
    <property type="entry name" value="ATP-dependent DNA helicase RecQ"/>
    <property type="match status" value="1"/>
</dbReference>
<accession>A0A3E2H8Z7</accession>
<dbReference type="CDD" id="cd18794">
    <property type="entry name" value="SF2_C_RecQ"/>
    <property type="match status" value="1"/>
</dbReference>
<dbReference type="Pfam" id="PF16124">
    <property type="entry name" value="RecQ_Zn_bind"/>
    <property type="match status" value="1"/>
</dbReference>
<dbReference type="CDD" id="cd17920">
    <property type="entry name" value="DEXHc_RecQ"/>
    <property type="match status" value="1"/>
</dbReference>
<dbReference type="STRING" id="5539.A0A3E2H8Z7"/>
<feature type="compositionally biased region" description="Low complexity" evidence="13">
    <location>
        <begin position="469"/>
        <end position="480"/>
    </location>
</feature>
<feature type="domain" description="HRDC" evidence="14">
    <location>
        <begin position="1438"/>
        <end position="1521"/>
    </location>
</feature>
<feature type="compositionally biased region" description="Acidic residues" evidence="13">
    <location>
        <begin position="751"/>
        <end position="767"/>
    </location>
</feature>
<reference evidence="17 18" key="1">
    <citation type="submission" date="2018-05" db="EMBL/GenBank/DDBJ databases">
        <title>Draft genome sequence of Scytalidium lignicola DSM 105466, a ubiquitous saprotrophic fungus.</title>
        <authorList>
            <person name="Buettner E."/>
            <person name="Gebauer A.M."/>
            <person name="Hofrichter M."/>
            <person name="Liers C."/>
            <person name="Kellner H."/>
        </authorList>
    </citation>
    <scope>NUCLEOTIDE SEQUENCE [LARGE SCALE GENOMIC DNA]</scope>
    <source>
        <strain evidence="17 18">DSM 105466</strain>
    </source>
</reference>
<dbReference type="GO" id="GO:0005694">
    <property type="term" value="C:chromosome"/>
    <property type="evidence" value="ECO:0007669"/>
    <property type="project" value="TreeGrafter"/>
</dbReference>
<feature type="compositionally biased region" description="Polar residues" evidence="13">
    <location>
        <begin position="232"/>
        <end position="249"/>
    </location>
</feature>
<dbReference type="InterPro" id="IPR027417">
    <property type="entry name" value="P-loop_NTPase"/>
</dbReference>
<sequence>MTRHNLDSHIRWLLTSKASEPGIASADNSTAQIPVAEDTHAIVMLESIEGQTKVASVSSPRNLRSTPAVHVDEELANVSWKDQSLKKSHSSSTERSMLPSSSKPKKQDLPSQREPATPVSKAPSSLNQEYVTFLKSNATPSAKPTTAQLSAILWKALPTPRTPQFQRLGTSIKFENIESVDLTGEDDHGRSRSQSSSIEETVNKPDVRYQETPVSKNTPFTRTSKKRKSKDTPTGPQIGQITTNGNQPLGVNDVRSGLLEFEDIDNIEACSSQHSGSSPKRLRKLADPQTSDEELDEEYSITETIKRVETRTRKSVSRFPLGGEPPSSSQRSKTRSGIATENPPTTSRDNINHSSTTIAGVFPTKLSRTPRKDYTRRIIKDSDDDEDDGIISDHTEDVPPSISEKGRIHWSEIPEFETTSTNINTSVEARASPSPLRSKKQTLRQENEPSPFHRDSPTRLRKVPKDKLSQQSSQQSASNSLLLDDKRLAKLFLRNPNLIEPYAERIEQLLANNSVESMPYLDRNETVPQRLKEERAALLDKLKAYAALKQSLEIHRYKTAEKMELTQKTAKLHVMGADADLEEEQNVAVTQLIWEVEKEIVKLLHASGAVDDGFGAGTCSIDTSIGTPSVGRRTGSFGLMPASSITTSAPVIPQTQFPSSRYTPNLQSERWPESSIAPVDWPVLSPTRQVAQTEHISSRKRQYDIGAIHTSPSRQPDFRRDPTPVTDEYDEFDDTTFDDIQPAADTNESMEIPDDVEFEDDRYGDSDDDDDILQVAQQVEQQHSFTKPATPKPYRNVLAEVSGNMLEPSQRAKTTVGKTMYTTMDPRHADMVKYRWSDDVMKALKDRFKLRGFRHNQLDAINATLGGKDTFVLMPTGGGKSLCYQLPAVVQSGVTKGVTIVISPLLSLMTDQVEHLSKLRIHAAFLNGEVEANVRRDVMSKLQESHPEQFIELLYITPEMLNKSMAIQKIMTSLHEKRKLARIVIDEAHCVSQWGHDFRPDYVALGEVLRQFSNIPKMALTATATKNVQMDVLSNLRMEKTASIFTQSFNRPNIYYEVRSKKEIGTTKEVLKSMANLILDKYKGQTGIIYTLSRKGCEELAQQLKEQYNIDAHYYHASMSPSEKTNVQKKWQSGQWKVIVATIAFGMGIDKPDVRFVIHHTIPKSLEGYYQETGRAGRDGRPSACYLYYGYGDTTMLQRFINESEGSPSQKARQREMLNRMIQYCWNRIDCRRVEILGYFNEKFTKEQCNHTCDNCASDSVREVVDFTNYARAAIEVVKEVQNENVTVLHCVKVLLGKVDEKKIRELGHDKLNGWGSTSEIFFSGRRPLRLHELVSASPVSRKDKGKKPAQSVSRSGTGVTAASRHSPYPSTMLTSPIQPAPRRRNLAKKGCKQGTVEDGESDDGFEPIRDASNFSRQREQIAHLGPPVTADSMQSLPEMHQVMVHQFVEAAKAIERDIQIKQDIRRPLFTTRDYREMAINWTSTLKAMSQISGIDRDKVARYGNRFLKLIEEYHTNYDVAMEMNVGDRDIDPNHQNVIDLVSDGEDSKEYGSDSFIDDADLDLDEEIDLDAEDQLCNPQIPSKYFDDSGSRESEAPFARSTASERNTKSARSSTSKAATGGRNSWRGKGRGNFRKSSGGRRSTGSGSGANYGNRRVSSGGVTKKRSSSGNKRSAANSSSRPGNVFAKYAAKPKGSGSKGSGASGGYWHDASLEPTGITARASCGRKQLYLILLCRFVYRTADSEGYGNLGVMGHVFEFMHGFIFETSI</sequence>
<feature type="compositionally biased region" description="Polar residues" evidence="13">
    <location>
        <begin position="90"/>
        <end position="102"/>
    </location>
</feature>
<dbReference type="Pfam" id="PF09382">
    <property type="entry name" value="RQC"/>
    <property type="match status" value="1"/>
</dbReference>
<dbReference type="SUPFAM" id="SSF46785">
    <property type="entry name" value="Winged helix' DNA-binding domain"/>
    <property type="match status" value="1"/>
</dbReference>
<evidence type="ECO:0000259" key="14">
    <source>
        <dbReference type="PROSITE" id="PS50967"/>
    </source>
</evidence>
<feature type="compositionally biased region" description="Acidic residues" evidence="13">
    <location>
        <begin position="290"/>
        <end position="300"/>
    </location>
</feature>
<evidence type="ECO:0000256" key="1">
    <source>
        <dbReference type="ARBA" id="ARBA00001947"/>
    </source>
</evidence>
<dbReference type="InterPro" id="IPR004589">
    <property type="entry name" value="DNA_helicase_ATP-dep_RecQ"/>
</dbReference>
<gene>
    <name evidence="17" type="ORF">B7463_g6656</name>
</gene>
<dbReference type="PROSITE" id="PS50967">
    <property type="entry name" value="HRDC"/>
    <property type="match status" value="1"/>
</dbReference>
<dbReference type="GO" id="GO:0005737">
    <property type="term" value="C:cytoplasm"/>
    <property type="evidence" value="ECO:0007669"/>
    <property type="project" value="TreeGrafter"/>
</dbReference>
<dbReference type="Gene3D" id="3.40.50.300">
    <property type="entry name" value="P-loop containing nucleotide triphosphate hydrolases"/>
    <property type="match status" value="2"/>
</dbReference>
<evidence type="ECO:0000256" key="11">
    <source>
        <dbReference type="ARBA" id="ARBA00034617"/>
    </source>
</evidence>
<evidence type="ECO:0000313" key="17">
    <source>
        <dbReference type="EMBL" id="RFU29671.1"/>
    </source>
</evidence>
<feature type="non-terminal residue" evidence="17">
    <location>
        <position position="1769"/>
    </location>
</feature>
<dbReference type="InterPro" id="IPR044876">
    <property type="entry name" value="HRDC_dom_sf"/>
</dbReference>
<keyword evidence="5" id="KW-0378">Hydrolase</keyword>
<feature type="region of interest" description="Disordered" evidence="13">
    <location>
        <begin position="419"/>
        <end position="480"/>
    </location>
</feature>
<evidence type="ECO:0000256" key="6">
    <source>
        <dbReference type="ARBA" id="ARBA00022806"/>
    </source>
</evidence>
<keyword evidence="18" id="KW-1185">Reference proteome</keyword>
<dbReference type="GO" id="GO:0003677">
    <property type="term" value="F:DNA binding"/>
    <property type="evidence" value="ECO:0007669"/>
    <property type="project" value="UniProtKB-KW"/>
</dbReference>
<feature type="compositionally biased region" description="Polar residues" evidence="13">
    <location>
        <begin position="1369"/>
        <end position="1378"/>
    </location>
</feature>
<keyword evidence="6" id="KW-0347">Helicase</keyword>
<dbReference type="Gene3D" id="1.10.150.80">
    <property type="entry name" value="HRDC domain"/>
    <property type="match status" value="1"/>
</dbReference>
<dbReference type="SMART" id="SM00487">
    <property type="entry name" value="DEXDc"/>
    <property type="match status" value="1"/>
</dbReference>
<dbReference type="Gene3D" id="1.10.10.10">
    <property type="entry name" value="Winged helix-like DNA-binding domain superfamily/Winged helix DNA-binding domain"/>
    <property type="match status" value="1"/>
</dbReference>
<dbReference type="SMART" id="SM00490">
    <property type="entry name" value="HELICc"/>
    <property type="match status" value="1"/>
</dbReference>
<evidence type="ECO:0000259" key="16">
    <source>
        <dbReference type="PROSITE" id="PS51194"/>
    </source>
</evidence>
<dbReference type="Pfam" id="PF00270">
    <property type="entry name" value="DEAD"/>
    <property type="match status" value="1"/>
</dbReference>
<evidence type="ECO:0000256" key="13">
    <source>
        <dbReference type="SAM" id="MobiDB-lite"/>
    </source>
</evidence>
<evidence type="ECO:0000256" key="9">
    <source>
        <dbReference type="ARBA" id="ARBA00023235"/>
    </source>
</evidence>
<feature type="compositionally biased region" description="Basic and acidic residues" evidence="13">
    <location>
        <begin position="443"/>
        <end position="468"/>
    </location>
</feature>
<feature type="compositionally biased region" description="Low complexity" evidence="13">
    <location>
        <begin position="1687"/>
        <end position="1696"/>
    </location>
</feature>
<comment type="cofactor">
    <cofactor evidence="1">
        <name>Zn(2+)</name>
        <dbReference type="ChEBI" id="CHEBI:29105"/>
    </cofactor>
</comment>
<evidence type="ECO:0000256" key="3">
    <source>
        <dbReference type="ARBA" id="ARBA00005446"/>
    </source>
</evidence>
<evidence type="ECO:0000313" key="18">
    <source>
        <dbReference type="Proteomes" id="UP000258309"/>
    </source>
</evidence>
<proteinExistence type="inferred from homology"/>
<dbReference type="InterPro" id="IPR001650">
    <property type="entry name" value="Helicase_C-like"/>
</dbReference>
<feature type="region of interest" description="Disordered" evidence="13">
    <location>
        <begin position="179"/>
        <end position="250"/>
    </location>
</feature>
<dbReference type="PROSITE" id="PS00690">
    <property type="entry name" value="DEAH_ATP_HELICASE"/>
    <property type="match status" value="1"/>
</dbReference>
<dbReference type="InterPro" id="IPR014001">
    <property type="entry name" value="Helicase_ATP-bd"/>
</dbReference>
<feature type="compositionally biased region" description="Basic and acidic residues" evidence="13">
    <location>
        <begin position="1585"/>
        <end position="1595"/>
    </location>
</feature>
<dbReference type="GO" id="GO:0006260">
    <property type="term" value="P:DNA replication"/>
    <property type="evidence" value="ECO:0007669"/>
    <property type="project" value="InterPro"/>
</dbReference>
<dbReference type="PANTHER" id="PTHR13710">
    <property type="entry name" value="DNA HELICASE RECQ FAMILY MEMBER"/>
    <property type="match status" value="1"/>
</dbReference>
<dbReference type="PROSITE" id="PS51192">
    <property type="entry name" value="HELICASE_ATP_BIND_1"/>
    <property type="match status" value="1"/>
</dbReference>
<dbReference type="EMBL" id="NCSJ02000121">
    <property type="protein sequence ID" value="RFU29671.1"/>
    <property type="molecule type" value="Genomic_DNA"/>
</dbReference>
<dbReference type="InterPro" id="IPR011545">
    <property type="entry name" value="DEAD/DEAH_box_helicase_dom"/>
</dbReference>
<feature type="region of interest" description="Disordered" evidence="13">
    <location>
        <begin position="270"/>
        <end position="404"/>
    </location>
</feature>
<dbReference type="InterPro" id="IPR032284">
    <property type="entry name" value="RecQ_Zn-bd"/>
</dbReference>
<dbReference type="InterPro" id="IPR002121">
    <property type="entry name" value="HRDC_dom"/>
</dbReference>
<evidence type="ECO:0000259" key="15">
    <source>
        <dbReference type="PROSITE" id="PS51192"/>
    </source>
</evidence>
<feature type="compositionally biased region" description="Basic and acidic residues" evidence="13">
    <location>
        <begin position="370"/>
        <end position="381"/>
    </location>
</feature>
<comment type="subcellular location">
    <subcellularLocation>
        <location evidence="2">Nucleus</location>
    </subcellularLocation>
</comment>
<feature type="domain" description="Helicase C-terminal" evidence="16">
    <location>
        <begin position="1070"/>
        <end position="1222"/>
    </location>
</feature>
<feature type="region of interest" description="Disordered" evidence="13">
    <location>
        <begin position="737"/>
        <end position="767"/>
    </location>
</feature>
<keyword evidence="8" id="KW-0238">DNA-binding</keyword>
<evidence type="ECO:0000256" key="4">
    <source>
        <dbReference type="ARBA" id="ARBA00022741"/>
    </source>
</evidence>
<evidence type="ECO:0000256" key="8">
    <source>
        <dbReference type="ARBA" id="ARBA00023125"/>
    </source>
</evidence>
<keyword evidence="7" id="KW-0067">ATP-binding</keyword>
<evidence type="ECO:0000256" key="5">
    <source>
        <dbReference type="ARBA" id="ARBA00022801"/>
    </source>
</evidence>
<dbReference type="SUPFAM" id="SSF52540">
    <property type="entry name" value="P-loop containing nucleoside triphosphate hydrolases"/>
    <property type="match status" value="1"/>
</dbReference>
<dbReference type="OrthoDB" id="10261556at2759"/>
<dbReference type="GO" id="GO:0000724">
    <property type="term" value="P:double-strand break repair via homologous recombination"/>
    <property type="evidence" value="ECO:0007669"/>
    <property type="project" value="TreeGrafter"/>
</dbReference>
<feature type="compositionally biased region" description="Basic residues" evidence="13">
    <location>
        <begin position="1382"/>
        <end position="1392"/>
    </location>
</feature>
<feature type="region of interest" description="Disordered" evidence="13">
    <location>
        <begin position="80"/>
        <end position="124"/>
    </location>
</feature>
<dbReference type="EC" id="5.6.2.4" evidence="12"/>
<dbReference type="InterPro" id="IPR002464">
    <property type="entry name" value="DNA/RNA_helicase_DEAH_CS"/>
</dbReference>
<feature type="non-terminal residue" evidence="17">
    <location>
        <position position="1"/>
    </location>
</feature>
<comment type="similarity">
    <text evidence="3">Belongs to the helicase family. RecQ subfamily.</text>
</comment>
<feature type="compositionally biased region" description="Polar residues" evidence="13">
    <location>
        <begin position="1351"/>
        <end position="1361"/>
    </location>
</feature>
<evidence type="ECO:0000256" key="10">
    <source>
        <dbReference type="ARBA" id="ARBA00023242"/>
    </source>
</evidence>
<comment type="catalytic activity">
    <reaction evidence="11">
        <text>Couples ATP hydrolysis with the unwinding of duplex DNA by translocating in the 3'-5' direction.</text>
        <dbReference type="EC" id="5.6.2.4"/>
    </reaction>
</comment>
<protein>
    <recommendedName>
        <fullName evidence="12">DNA 3'-5' helicase</fullName>
        <ecNumber evidence="12">5.6.2.4</ecNumber>
    </recommendedName>
</protein>
<dbReference type="GO" id="GO:0009378">
    <property type="term" value="F:four-way junction helicase activity"/>
    <property type="evidence" value="ECO:0007669"/>
    <property type="project" value="TreeGrafter"/>
</dbReference>
<evidence type="ECO:0000256" key="7">
    <source>
        <dbReference type="ARBA" id="ARBA00022840"/>
    </source>
</evidence>
<dbReference type="Pfam" id="PF00271">
    <property type="entry name" value="Helicase_C"/>
    <property type="match status" value="1"/>
</dbReference>
<evidence type="ECO:0000256" key="2">
    <source>
        <dbReference type="ARBA" id="ARBA00004123"/>
    </source>
</evidence>
<keyword evidence="9" id="KW-0413">Isomerase</keyword>
<dbReference type="GO" id="GO:0005634">
    <property type="term" value="C:nucleus"/>
    <property type="evidence" value="ECO:0007669"/>
    <property type="project" value="UniProtKB-SubCell"/>
</dbReference>
<dbReference type="Proteomes" id="UP000258309">
    <property type="component" value="Unassembled WGS sequence"/>
</dbReference>
<feature type="region of interest" description="Disordered" evidence="13">
    <location>
        <begin position="1335"/>
        <end position="1410"/>
    </location>
</feature>
<dbReference type="GO" id="GO:0043138">
    <property type="term" value="F:3'-5' DNA helicase activity"/>
    <property type="evidence" value="ECO:0007669"/>
    <property type="project" value="UniProtKB-EC"/>
</dbReference>
<dbReference type="GO" id="GO:0016787">
    <property type="term" value="F:hydrolase activity"/>
    <property type="evidence" value="ECO:0007669"/>
    <property type="project" value="UniProtKB-KW"/>
</dbReference>
<dbReference type="InterPro" id="IPR036390">
    <property type="entry name" value="WH_DNA-bd_sf"/>
</dbReference>
<dbReference type="PROSITE" id="PS51194">
    <property type="entry name" value="HELICASE_CTER"/>
    <property type="match status" value="1"/>
</dbReference>
<organism evidence="17 18">
    <name type="scientific">Scytalidium lignicola</name>
    <name type="common">Hyphomycete</name>
    <dbReference type="NCBI Taxonomy" id="5539"/>
    <lineage>
        <taxon>Eukaryota</taxon>
        <taxon>Fungi</taxon>
        <taxon>Dikarya</taxon>
        <taxon>Ascomycota</taxon>
        <taxon>Pezizomycotina</taxon>
        <taxon>Leotiomycetes</taxon>
        <taxon>Leotiomycetes incertae sedis</taxon>
        <taxon>Scytalidium</taxon>
    </lineage>
</organism>
<name>A0A3E2H8Z7_SCYLI</name>
<feature type="compositionally biased region" description="Polar residues" evidence="13">
    <location>
        <begin position="326"/>
        <end position="358"/>
    </location>
</feature>
<feature type="domain" description="Helicase ATP-binding" evidence="15">
    <location>
        <begin position="861"/>
        <end position="1042"/>
    </location>
</feature>
<dbReference type="InterPro" id="IPR018982">
    <property type="entry name" value="RQC_domain"/>
</dbReference>
<dbReference type="GO" id="GO:0005524">
    <property type="term" value="F:ATP binding"/>
    <property type="evidence" value="ECO:0007669"/>
    <property type="project" value="UniProtKB-KW"/>
</dbReference>
<dbReference type="PANTHER" id="PTHR13710:SF153">
    <property type="entry name" value="RECQ-LIKE DNA HELICASE BLM"/>
    <property type="match status" value="1"/>
</dbReference>
<comment type="caution">
    <text evidence="17">The sequence shown here is derived from an EMBL/GenBank/DDBJ whole genome shotgun (WGS) entry which is preliminary data.</text>
</comment>
<keyword evidence="4" id="KW-0547">Nucleotide-binding</keyword>
<feature type="compositionally biased region" description="Low complexity" evidence="13">
    <location>
        <begin position="1610"/>
        <end position="1620"/>
    </location>
</feature>
<dbReference type="InterPro" id="IPR036388">
    <property type="entry name" value="WH-like_DNA-bd_sf"/>
</dbReference>
<dbReference type="FunFam" id="3.40.50.300:FF:001975">
    <property type="entry name" value="ATP-dependent DNA helicase"/>
    <property type="match status" value="1"/>
</dbReference>
<keyword evidence="10" id="KW-0539">Nucleus</keyword>
<feature type="compositionally biased region" description="Polar residues" evidence="13">
    <location>
        <begin position="1668"/>
        <end position="1682"/>
    </location>
</feature>